<organism evidence="1 2">
    <name type="scientific">Manduca sexta</name>
    <name type="common">Tobacco hawkmoth</name>
    <name type="synonym">Tobacco hornworm</name>
    <dbReference type="NCBI Taxonomy" id="7130"/>
    <lineage>
        <taxon>Eukaryota</taxon>
        <taxon>Metazoa</taxon>
        <taxon>Ecdysozoa</taxon>
        <taxon>Arthropoda</taxon>
        <taxon>Hexapoda</taxon>
        <taxon>Insecta</taxon>
        <taxon>Pterygota</taxon>
        <taxon>Neoptera</taxon>
        <taxon>Endopterygota</taxon>
        <taxon>Lepidoptera</taxon>
        <taxon>Glossata</taxon>
        <taxon>Ditrysia</taxon>
        <taxon>Bombycoidea</taxon>
        <taxon>Sphingidae</taxon>
        <taxon>Sphinginae</taxon>
        <taxon>Sphingini</taxon>
        <taxon>Manduca</taxon>
    </lineage>
</organism>
<name>A0A921ZTU5_MANSE</name>
<evidence type="ECO:0000313" key="1">
    <source>
        <dbReference type="EMBL" id="KAG6463783.1"/>
    </source>
</evidence>
<keyword evidence="2" id="KW-1185">Reference proteome</keyword>
<protein>
    <submittedName>
        <fullName evidence="1">Uncharacterized protein</fullName>
    </submittedName>
</protein>
<sequence length="179" mass="19586">MSICRLLGGTRLSDNYVIFSINFRQNGIQPTFCVYNSFGTTLVCCLDGSSILQRGSPNIDDRPIWGSSSSSKRVSERKCEEYSRGVVERVDYIPLLPDPEPFTITAAKCDYTGVELIVGGENAVQGEFPHMVSTGGDGRNYPAFSPVTATTVSQDRGYAFMTLSGEGRRVFGSLNSQRN</sequence>
<gene>
    <name evidence="1" type="ORF">O3G_MSEX014068</name>
</gene>
<evidence type="ECO:0000313" key="2">
    <source>
        <dbReference type="Proteomes" id="UP000791440"/>
    </source>
</evidence>
<reference evidence="1" key="2">
    <citation type="submission" date="2020-12" db="EMBL/GenBank/DDBJ databases">
        <authorList>
            <person name="Kanost M."/>
        </authorList>
    </citation>
    <scope>NUCLEOTIDE SEQUENCE</scope>
</reference>
<accession>A0A921ZTU5</accession>
<comment type="caution">
    <text evidence="1">The sequence shown here is derived from an EMBL/GenBank/DDBJ whole genome shotgun (WGS) entry which is preliminary data.</text>
</comment>
<dbReference type="Proteomes" id="UP000791440">
    <property type="component" value="Unassembled WGS sequence"/>
</dbReference>
<dbReference type="AlphaFoldDB" id="A0A921ZTU5"/>
<proteinExistence type="predicted"/>
<dbReference type="EMBL" id="JH669032">
    <property type="protein sequence ID" value="KAG6463783.1"/>
    <property type="molecule type" value="Genomic_DNA"/>
</dbReference>
<reference evidence="1" key="1">
    <citation type="journal article" date="2016" name="Insect Biochem. Mol. Biol.">
        <title>Multifaceted biological insights from a draft genome sequence of the tobacco hornworm moth, Manduca sexta.</title>
        <authorList>
            <person name="Kanost M.R."/>
            <person name="Arrese E.L."/>
            <person name="Cao X."/>
            <person name="Chen Y.R."/>
            <person name="Chellapilla S."/>
            <person name="Goldsmith M.R."/>
            <person name="Grosse-Wilde E."/>
            <person name="Heckel D.G."/>
            <person name="Herndon N."/>
            <person name="Jiang H."/>
            <person name="Papanicolaou A."/>
            <person name="Qu J."/>
            <person name="Soulages J.L."/>
            <person name="Vogel H."/>
            <person name="Walters J."/>
            <person name="Waterhouse R.M."/>
            <person name="Ahn S.J."/>
            <person name="Almeida F.C."/>
            <person name="An C."/>
            <person name="Aqrawi P."/>
            <person name="Bretschneider A."/>
            <person name="Bryant W.B."/>
            <person name="Bucks S."/>
            <person name="Chao H."/>
            <person name="Chevignon G."/>
            <person name="Christen J.M."/>
            <person name="Clarke D.F."/>
            <person name="Dittmer N.T."/>
            <person name="Ferguson L.C.F."/>
            <person name="Garavelou S."/>
            <person name="Gordon K.H.J."/>
            <person name="Gunaratna R.T."/>
            <person name="Han Y."/>
            <person name="Hauser F."/>
            <person name="He Y."/>
            <person name="Heidel-Fischer H."/>
            <person name="Hirsh A."/>
            <person name="Hu Y."/>
            <person name="Jiang H."/>
            <person name="Kalra D."/>
            <person name="Klinner C."/>
            <person name="Konig C."/>
            <person name="Kovar C."/>
            <person name="Kroll A.R."/>
            <person name="Kuwar S.S."/>
            <person name="Lee S.L."/>
            <person name="Lehman R."/>
            <person name="Li K."/>
            <person name="Li Z."/>
            <person name="Liang H."/>
            <person name="Lovelace S."/>
            <person name="Lu Z."/>
            <person name="Mansfield J.H."/>
            <person name="McCulloch K.J."/>
            <person name="Mathew T."/>
            <person name="Morton B."/>
            <person name="Muzny D.M."/>
            <person name="Neunemann D."/>
            <person name="Ongeri F."/>
            <person name="Pauchet Y."/>
            <person name="Pu L.L."/>
            <person name="Pyrousis I."/>
            <person name="Rao X.J."/>
            <person name="Redding A."/>
            <person name="Roesel C."/>
            <person name="Sanchez-Gracia A."/>
            <person name="Schaack S."/>
            <person name="Shukla A."/>
            <person name="Tetreau G."/>
            <person name="Wang Y."/>
            <person name="Xiong G.H."/>
            <person name="Traut W."/>
            <person name="Walsh T.K."/>
            <person name="Worley K.C."/>
            <person name="Wu D."/>
            <person name="Wu W."/>
            <person name="Wu Y.Q."/>
            <person name="Zhang X."/>
            <person name="Zou Z."/>
            <person name="Zucker H."/>
            <person name="Briscoe A.D."/>
            <person name="Burmester T."/>
            <person name="Clem R.J."/>
            <person name="Feyereisen R."/>
            <person name="Grimmelikhuijzen C.J.P."/>
            <person name="Hamodrakas S.J."/>
            <person name="Hansson B.S."/>
            <person name="Huguet E."/>
            <person name="Jermiin L.S."/>
            <person name="Lan Q."/>
            <person name="Lehman H.K."/>
            <person name="Lorenzen M."/>
            <person name="Merzendorfer H."/>
            <person name="Michalopoulos I."/>
            <person name="Morton D.B."/>
            <person name="Muthukrishnan S."/>
            <person name="Oakeshott J.G."/>
            <person name="Palmer W."/>
            <person name="Park Y."/>
            <person name="Passarelli A.L."/>
            <person name="Rozas J."/>
            <person name="Schwartz L.M."/>
            <person name="Smith W."/>
            <person name="Southgate A."/>
            <person name="Vilcinskas A."/>
            <person name="Vogt R."/>
            <person name="Wang P."/>
            <person name="Werren J."/>
            <person name="Yu X.Q."/>
            <person name="Zhou J.J."/>
            <person name="Brown S.J."/>
            <person name="Scherer S.E."/>
            <person name="Richards S."/>
            <person name="Blissard G.W."/>
        </authorList>
    </citation>
    <scope>NUCLEOTIDE SEQUENCE</scope>
</reference>